<dbReference type="InterPro" id="IPR032466">
    <property type="entry name" value="Metal_Hydrolase"/>
</dbReference>
<keyword evidence="10" id="KW-1185">Reference proteome</keyword>
<dbReference type="InterPro" id="IPR006679">
    <property type="entry name" value="Adenine_deam"/>
</dbReference>
<evidence type="ECO:0000256" key="2">
    <source>
        <dbReference type="ARBA" id="ARBA00012782"/>
    </source>
</evidence>
<evidence type="ECO:0000259" key="7">
    <source>
        <dbReference type="Pfam" id="PF01979"/>
    </source>
</evidence>
<dbReference type="EC" id="3.5.4.2" evidence="2 6"/>
<protein>
    <recommendedName>
        <fullName evidence="2 6">Adenine deaminase</fullName>
        <shortName evidence="6">Adenase</shortName>
        <shortName evidence="6">Adenine aminase</shortName>
        <ecNumber evidence="2 6">3.5.4.2</ecNumber>
    </recommendedName>
</protein>
<comment type="catalytic activity">
    <reaction evidence="5 6">
        <text>adenine + H2O + H(+) = hypoxanthine + NH4(+)</text>
        <dbReference type="Rhea" id="RHEA:23688"/>
        <dbReference type="ChEBI" id="CHEBI:15377"/>
        <dbReference type="ChEBI" id="CHEBI:15378"/>
        <dbReference type="ChEBI" id="CHEBI:16708"/>
        <dbReference type="ChEBI" id="CHEBI:17368"/>
        <dbReference type="ChEBI" id="CHEBI:28938"/>
        <dbReference type="EC" id="3.5.4.2"/>
    </reaction>
</comment>
<dbReference type="InterPro" id="IPR006680">
    <property type="entry name" value="Amidohydro-rel"/>
</dbReference>
<comment type="similarity">
    <text evidence="1 6">Belongs to the metallo-dependent hydrolases superfamily. Adenine deaminase family.</text>
</comment>
<dbReference type="PANTHER" id="PTHR11113:SF2">
    <property type="entry name" value="ADENINE DEAMINASE"/>
    <property type="match status" value="1"/>
</dbReference>
<evidence type="ECO:0000313" key="9">
    <source>
        <dbReference type="EMBL" id="MDF1587057.1"/>
    </source>
</evidence>
<sequence length="588" mass="61429">MTSDLADRSLRARAVAAARGQARFDLLLEGGTVVDVATGELREADVGIIGPLIASVHPRGARTDAASRLDCTGRFIAPGFIDMHMHVESSMMVPRTYAQTVVPQGTTTAVWDPHELANVLGLEGVRWAIAASRGLPLRFVVLAPSCVPSAPGLELAGAEIGGEEMREMLSWPEIAGVAEVMDMRGVLEGSGRMRAVVGEGLASGKLVCGHARSLAGADLQAFAAAGIGSDHELVSGEDLLAKLRAGFTVELRGSHPYLLPECVAALRTLPLVPQTLTLCTDDVFPDDLVAKGGMIALLRLLVEHGLDPVQALRCATLNAAMRLGRADLGLVAAGRRADLVVLEDLSNLAVAHTIASGRHVAIDGAMLEDLPGEAVPAPTGTVRVSRLEAADFIIRVPEGCNGQVPLRVVQGARFTRWAEAVARVENGRAVLPPELSLMAVVHRHGRRPPVPALAPLGDWGCWRGAIATTVSHDSHNLAVFGREPADMAAAANALIESGGGMAVAREGRVIAHLRLPVAGLLSQEAPEKVAAAFAALKQAADEVGDWKPPYRVFKAIVGASLACNAGPHLTDLGLTDGTTGEVFVSAVL</sequence>
<evidence type="ECO:0000256" key="4">
    <source>
        <dbReference type="ARBA" id="ARBA00023211"/>
    </source>
</evidence>
<feature type="domain" description="Adenine deaminase C-terminal" evidence="8">
    <location>
        <begin position="414"/>
        <end position="579"/>
    </location>
</feature>
<dbReference type="PANTHER" id="PTHR11113">
    <property type="entry name" value="N-ACETYLGLUCOSAMINE-6-PHOSPHATE DEACETYLASE"/>
    <property type="match status" value="1"/>
</dbReference>
<dbReference type="Proteomes" id="UP001301140">
    <property type="component" value="Unassembled WGS sequence"/>
</dbReference>
<dbReference type="Pfam" id="PF01979">
    <property type="entry name" value="Amidohydro_1"/>
    <property type="match status" value="1"/>
</dbReference>
<dbReference type="HAMAP" id="MF_01518">
    <property type="entry name" value="Adenine_deamin"/>
    <property type="match status" value="1"/>
</dbReference>
<evidence type="ECO:0000256" key="6">
    <source>
        <dbReference type="HAMAP-Rule" id="MF_01518"/>
    </source>
</evidence>
<dbReference type="Gene3D" id="3.20.20.140">
    <property type="entry name" value="Metal-dependent hydrolases"/>
    <property type="match status" value="1"/>
</dbReference>
<evidence type="ECO:0000313" key="10">
    <source>
        <dbReference type="Proteomes" id="UP001301140"/>
    </source>
</evidence>
<evidence type="ECO:0000256" key="3">
    <source>
        <dbReference type="ARBA" id="ARBA00022801"/>
    </source>
</evidence>
<proteinExistence type="inferred from homology"/>
<comment type="cofactor">
    <cofactor evidence="6">
        <name>Mn(2+)</name>
        <dbReference type="ChEBI" id="CHEBI:29035"/>
    </cofactor>
</comment>
<dbReference type="GO" id="GO:0000034">
    <property type="term" value="F:adenine deaminase activity"/>
    <property type="evidence" value="ECO:0007669"/>
    <property type="project" value="UniProtKB-UniRule"/>
</dbReference>
<gene>
    <name evidence="6" type="primary">ade</name>
    <name evidence="9" type="ORF">PZ740_11770</name>
</gene>
<dbReference type="SUPFAM" id="SSF51338">
    <property type="entry name" value="Composite domain of metallo-dependent hydrolases"/>
    <property type="match status" value="1"/>
</dbReference>
<dbReference type="SUPFAM" id="SSF51556">
    <property type="entry name" value="Metallo-dependent hydrolases"/>
    <property type="match status" value="1"/>
</dbReference>
<dbReference type="EMBL" id="JARGEQ010000104">
    <property type="protein sequence ID" value="MDF1587057.1"/>
    <property type="molecule type" value="Genomic_DNA"/>
</dbReference>
<accession>A0AAP3XSS6</accession>
<evidence type="ECO:0000259" key="8">
    <source>
        <dbReference type="Pfam" id="PF13382"/>
    </source>
</evidence>
<evidence type="ECO:0000256" key="1">
    <source>
        <dbReference type="ARBA" id="ARBA00006773"/>
    </source>
</evidence>
<keyword evidence="3 6" id="KW-0378">Hydrolase</keyword>
<dbReference type="Pfam" id="PF13382">
    <property type="entry name" value="Adenine_deam_C"/>
    <property type="match status" value="1"/>
</dbReference>
<dbReference type="InterPro" id="IPR026912">
    <property type="entry name" value="Adenine_deam_C"/>
</dbReference>
<reference evidence="9 10" key="1">
    <citation type="submission" date="2023-03" db="EMBL/GenBank/DDBJ databases">
        <title>YIM 152171 draft genome.</title>
        <authorList>
            <person name="Yang Z."/>
        </authorList>
    </citation>
    <scope>NUCLEOTIDE SEQUENCE [LARGE SCALE GENOMIC DNA]</scope>
    <source>
        <strain evidence="9 10">YIM 152171</strain>
    </source>
</reference>
<feature type="domain" description="Amidohydrolase-related" evidence="7">
    <location>
        <begin position="75"/>
        <end position="359"/>
    </location>
</feature>
<dbReference type="AlphaFoldDB" id="A0AAP3XSS6"/>
<dbReference type="Gene3D" id="2.30.40.10">
    <property type="entry name" value="Urease, subunit C, domain 1"/>
    <property type="match status" value="1"/>
</dbReference>
<evidence type="ECO:0000256" key="5">
    <source>
        <dbReference type="ARBA" id="ARBA00047720"/>
    </source>
</evidence>
<name>A0AAP3XSS6_9PROT</name>
<dbReference type="RefSeq" id="WP_327789479.1">
    <property type="nucleotide sequence ID" value="NZ_JARGEQ010000104.1"/>
</dbReference>
<dbReference type="GO" id="GO:0006146">
    <property type="term" value="P:adenine catabolic process"/>
    <property type="evidence" value="ECO:0007669"/>
    <property type="project" value="InterPro"/>
</dbReference>
<comment type="caution">
    <text evidence="9">The sequence shown here is derived from an EMBL/GenBank/DDBJ whole genome shotgun (WGS) entry which is preliminary data.</text>
</comment>
<dbReference type="InterPro" id="IPR011059">
    <property type="entry name" value="Metal-dep_hydrolase_composite"/>
</dbReference>
<keyword evidence="4 6" id="KW-0464">Manganese</keyword>
<organism evidence="9 10">
    <name type="scientific">Marinimicrococcus flavescens</name>
    <dbReference type="NCBI Taxonomy" id="3031815"/>
    <lineage>
        <taxon>Bacteria</taxon>
        <taxon>Pseudomonadati</taxon>
        <taxon>Pseudomonadota</taxon>
        <taxon>Alphaproteobacteria</taxon>
        <taxon>Geminicoccales</taxon>
        <taxon>Geminicoccaceae</taxon>
        <taxon>Marinimicrococcus</taxon>
    </lineage>
</organism>